<dbReference type="Proteomes" id="UP000278627">
    <property type="component" value="Unassembled WGS sequence"/>
</dbReference>
<proteinExistence type="predicted"/>
<evidence type="ECO:0000256" key="5">
    <source>
        <dbReference type="PROSITE-ProRule" id="PRU00723"/>
    </source>
</evidence>
<dbReference type="InterPro" id="IPR036855">
    <property type="entry name" value="Znf_CCCH_sf"/>
</dbReference>
<name>A0A0N4TPJ7_BRUPA</name>
<dbReference type="WBParaSite" id="BPAG_0001047801-mRNA-1">
    <property type="protein sequence ID" value="BPAG_0001047801-mRNA-1"/>
    <property type="gene ID" value="BPAG_0001047801"/>
</dbReference>
<feature type="zinc finger region" description="C3H1-type" evidence="5">
    <location>
        <begin position="122"/>
        <end position="150"/>
    </location>
</feature>
<dbReference type="PANTHER" id="PTHR12547:SF144">
    <property type="entry name" value="C3H1-TYPE DOMAIN-CONTAINING PROTEIN"/>
    <property type="match status" value="1"/>
</dbReference>
<evidence type="ECO:0000256" key="2">
    <source>
        <dbReference type="ARBA" id="ARBA00022737"/>
    </source>
</evidence>
<evidence type="ECO:0000313" key="8">
    <source>
        <dbReference type="Proteomes" id="UP000278627"/>
    </source>
</evidence>
<gene>
    <name evidence="7" type="ORF">BPAG_LOCUS10440</name>
</gene>
<evidence type="ECO:0000313" key="9">
    <source>
        <dbReference type="WBParaSite" id="BPAG_0001047801-mRNA-1"/>
    </source>
</evidence>
<dbReference type="SMART" id="SM00356">
    <property type="entry name" value="ZnF_C3H1"/>
    <property type="match status" value="2"/>
</dbReference>
<evidence type="ECO:0000313" key="7">
    <source>
        <dbReference type="EMBL" id="VDN91626.1"/>
    </source>
</evidence>
<dbReference type="GO" id="GO:0043186">
    <property type="term" value="C:P granule"/>
    <property type="evidence" value="ECO:0007669"/>
    <property type="project" value="UniProtKB-ARBA"/>
</dbReference>
<dbReference type="GO" id="GO:0003730">
    <property type="term" value="F:mRNA 3'-UTR binding"/>
    <property type="evidence" value="ECO:0007669"/>
    <property type="project" value="TreeGrafter"/>
</dbReference>
<dbReference type="Gene3D" id="6.10.250.3220">
    <property type="match status" value="1"/>
</dbReference>
<keyword evidence="8" id="KW-1185">Reference proteome</keyword>
<organism evidence="9">
    <name type="scientific">Brugia pahangi</name>
    <name type="common">Filarial nematode worm</name>
    <dbReference type="NCBI Taxonomy" id="6280"/>
    <lineage>
        <taxon>Eukaryota</taxon>
        <taxon>Metazoa</taxon>
        <taxon>Ecdysozoa</taxon>
        <taxon>Nematoda</taxon>
        <taxon>Chromadorea</taxon>
        <taxon>Rhabditida</taxon>
        <taxon>Spirurina</taxon>
        <taxon>Spiruromorpha</taxon>
        <taxon>Filarioidea</taxon>
        <taxon>Onchocercidae</taxon>
        <taxon>Brugia</taxon>
    </lineage>
</organism>
<dbReference type="InterPro" id="IPR045877">
    <property type="entry name" value="ZFP36-like"/>
</dbReference>
<feature type="zinc finger region" description="C3H1-type" evidence="5">
    <location>
        <begin position="161"/>
        <end position="189"/>
    </location>
</feature>
<reference evidence="7 8" key="2">
    <citation type="submission" date="2018-11" db="EMBL/GenBank/DDBJ databases">
        <authorList>
            <consortium name="Pathogen Informatics"/>
        </authorList>
    </citation>
    <scope>NUCLEOTIDE SEQUENCE [LARGE SCALE GENOMIC DNA]</scope>
</reference>
<sequence>MAAVVHSKKEEQDLWAQQAQQFGMVPMAMEFWDFLYQTYGIERHMTYFNQEEPNRMYFITHGKLNYIDLSGINPKFSRMFEKRSLAPSKDSKRPIRPCKSVWQALTDVERKEFQKERSKKRSYKTSLCKTYRETKKCVYGDACIFAHGEGELRLPPQIHPKYKTQLCRNFSKWNYCPYGAKCLFIHERSYENVDFTNMRTDDSASINNFPYTNSFDVEQMNTNNKCINPQVSFGKSAQFAEKDGFCHSATSASFNRAENMGHSTVKNQFPENIAYRDDRSMDYAATIAINNILDNNGIIEQLSEQLSNVWFPFILLKNGRMLSFRTEWLCGHRIKIL</sequence>
<dbReference type="FunFam" id="4.10.1000.10:FF:000001">
    <property type="entry name" value="zinc finger CCCH domain-containing protein 15-like"/>
    <property type="match status" value="1"/>
</dbReference>
<keyword evidence="3 5" id="KW-0863">Zinc-finger</keyword>
<evidence type="ECO:0000259" key="6">
    <source>
        <dbReference type="PROSITE" id="PS50103"/>
    </source>
</evidence>
<dbReference type="PROSITE" id="PS50103">
    <property type="entry name" value="ZF_C3H1"/>
    <property type="match status" value="2"/>
</dbReference>
<dbReference type="STRING" id="6280.A0A0N4TPJ7"/>
<evidence type="ECO:0000256" key="3">
    <source>
        <dbReference type="ARBA" id="ARBA00022771"/>
    </source>
</evidence>
<dbReference type="InterPro" id="IPR000571">
    <property type="entry name" value="Znf_CCCH"/>
</dbReference>
<evidence type="ECO:0000256" key="4">
    <source>
        <dbReference type="ARBA" id="ARBA00022833"/>
    </source>
</evidence>
<evidence type="ECO:0000256" key="1">
    <source>
        <dbReference type="ARBA" id="ARBA00022723"/>
    </source>
</evidence>
<feature type="domain" description="C3H1-type" evidence="6">
    <location>
        <begin position="122"/>
        <end position="150"/>
    </location>
</feature>
<keyword evidence="1 5" id="KW-0479">Metal-binding</keyword>
<keyword evidence="2" id="KW-0677">Repeat</keyword>
<dbReference type="EMBL" id="UZAD01013187">
    <property type="protein sequence ID" value="VDN91626.1"/>
    <property type="molecule type" value="Genomic_DNA"/>
</dbReference>
<dbReference type="AlphaFoldDB" id="A0A0N4TPJ7"/>
<dbReference type="GO" id="GO:0008270">
    <property type="term" value="F:zinc ion binding"/>
    <property type="evidence" value="ECO:0007669"/>
    <property type="project" value="UniProtKB-KW"/>
</dbReference>
<reference evidence="9" key="1">
    <citation type="submission" date="2017-02" db="UniProtKB">
        <authorList>
            <consortium name="WormBaseParasite"/>
        </authorList>
    </citation>
    <scope>IDENTIFICATION</scope>
</reference>
<protein>
    <submittedName>
        <fullName evidence="9">C3H1-type domain-containing protein</fullName>
    </submittedName>
</protein>
<accession>A0A0N4TPJ7</accession>
<dbReference type="SUPFAM" id="SSF90229">
    <property type="entry name" value="CCCH zinc finger"/>
    <property type="match status" value="2"/>
</dbReference>
<dbReference type="Gene3D" id="4.10.1000.10">
    <property type="entry name" value="Zinc finger, CCCH-type"/>
    <property type="match status" value="1"/>
</dbReference>
<keyword evidence="4 5" id="KW-0862">Zinc</keyword>
<feature type="domain" description="C3H1-type" evidence="6">
    <location>
        <begin position="161"/>
        <end position="189"/>
    </location>
</feature>
<dbReference type="Pfam" id="PF00642">
    <property type="entry name" value="zf-CCCH"/>
    <property type="match status" value="2"/>
</dbReference>
<dbReference type="PANTHER" id="PTHR12547">
    <property type="entry name" value="CCCH ZINC FINGER/TIS11-RELATED"/>
    <property type="match status" value="1"/>
</dbReference>
<dbReference type="GO" id="GO:0005829">
    <property type="term" value="C:cytosol"/>
    <property type="evidence" value="ECO:0007669"/>
    <property type="project" value="TreeGrafter"/>
</dbReference>